<evidence type="ECO:0000313" key="1">
    <source>
        <dbReference type="EMBL" id="TCD70272.1"/>
    </source>
</evidence>
<gene>
    <name evidence="1" type="ORF">EIP91_004173</name>
</gene>
<name>A0A4R0RSS6_9APHY</name>
<evidence type="ECO:0000313" key="2">
    <source>
        <dbReference type="Proteomes" id="UP000292702"/>
    </source>
</evidence>
<dbReference type="Proteomes" id="UP000292702">
    <property type="component" value="Unassembled WGS sequence"/>
</dbReference>
<keyword evidence="2" id="KW-1185">Reference proteome</keyword>
<sequence>MPHARSTLTLSYSRTVRRSSSQPVIRSQYASFTLPSYRPQAPSRRSRQAAQHALPPSYEELMKTVDYRYVEQPPRYRSSFALSDIWEEDEVEIEISSILPNSPEYEESIELERKRTRFTKKLVAFVLSLRYKWQRNGVHPVHNIGSTRDLDLLA</sequence>
<dbReference type="OrthoDB" id="3241835at2759"/>
<proteinExistence type="predicted"/>
<comment type="caution">
    <text evidence="1">The sequence shown here is derived from an EMBL/GenBank/DDBJ whole genome shotgun (WGS) entry which is preliminary data.</text>
</comment>
<protein>
    <submittedName>
        <fullName evidence="1">Uncharacterized protein</fullName>
    </submittedName>
</protein>
<reference evidence="1 2" key="1">
    <citation type="submission" date="2018-11" db="EMBL/GenBank/DDBJ databases">
        <title>Genome assembly of Steccherinum ochraceum LE-BIN_3174, the white-rot fungus of the Steccherinaceae family (The Residual Polyporoid clade, Polyporales, Basidiomycota).</title>
        <authorList>
            <person name="Fedorova T.V."/>
            <person name="Glazunova O.A."/>
            <person name="Landesman E.O."/>
            <person name="Moiseenko K.V."/>
            <person name="Psurtseva N.V."/>
            <person name="Savinova O.S."/>
            <person name="Shakhova N.V."/>
            <person name="Tyazhelova T.V."/>
            <person name="Vasina D.V."/>
        </authorList>
    </citation>
    <scope>NUCLEOTIDE SEQUENCE [LARGE SCALE GENOMIC DNA]</scope>
    <source>
        <strain evidence="1 2">LE-BIN_3174</strain>
    </source>
</reference>
<accession>A0A4R0RSS6</accession>
<organism evidence="1 2">
    <name type="scientific">Steccherinum ochraceum</name>
    <dbReference type="NCBI Taxonomy" id="92696"/>
    <lineage>
        <taxon>Eukaryota</taxon>
        <taxon>Fungi</taxon>
        <taxon>Dikarya</taxon>
        <taxon>Basidiomycota</taxon>
        <taxon>Agaricomycotina</taxon>
        <taxon>Agaricomycetes</taxon>
        <taxon>Polyporales</taxon>
        <taxon>Steccherinaceae</taxon>
        <taxon>Steccherinum</taxon>
    </lineage>
</organism>
<dbReference type="EMBL" id="RWJN01000024">
    <property type="protein sequence ID" value="TCD70272.1"/>
    <property type="molecule type" value="Genomic_DNA"/>
</dbReference>
<dbReference type="AlphaFoldDB" id="A0A4R0RSS6"/>